<protein>
    <submittedName>
        <fullName evidence="4">Uncharacterized conserved protein, DUF58 family, contains vWF domain</fullName>
    </submittedName>
</protein>
<dbReference type="Proteomes" id="UP000183275">
    <property type="component" value="Unassembled WGS sequence"/>
</dbReference>
<dbReference type="InterPro" id="IPR013783">
    <property type="entry name" value="Ig-like_fold"/>
</dbReference>
<proteinExistence type="predicted"/>
<feature type="region of interest" description="Disordered" evidence="1">
    <location>
        <begin position="1"/>
        <end position="37"/>
    </location>
</feature>
<dbReference type="AlphaFoldDB" id="A0A1I0MI51"/>
<dbReference type="InterPro" id="IPR002881">
    <property type="entry name" value="DUF58"/>
</dbReference>
<feature type="compositionally biased region" description="Low complexity" evidence="1">
    <location>
        <begin position="1"/>
        <end position="12"/>
    </location>
</feature>
<feature type="compositionally biased region" description="Polar residues" evidence="1">
    <location>
        <begin position="27"/>
        <end position="37"/>
    </location>
</feature>
<dbReference type="Pfam" id="PF01882">
    <property type="entry name" value="DUF58"/>
    <property type="match status" value="1"/>
</dbReference>
<reference evidence="5" key="1">
    <citation type="submission" date="2016-10" db="EMBL/GenBank/DDBJ databases">
        <authorList>
            <person name="Varghese N."/>
        </authorList>
    </citation>
    <scope>NUCLEOTIDE SEQUENCE [LARGE SCALE GENOMIC DNA]</scope>
    <source>
        <strain evidence="5">CGMCC 1.12284</strain>
    </source>
</reference>
<dbReference type="PANTHER" id="PTHR33608">
    <property type="entry name" value="BLL2464 PROTEIN"/>
    <property type="match status" value="1"/>
</dbReference>
<accession>A0A1I0MI51</accession>
<keyword evidence="5" id="KW-1185">Reference proteome</keyword>
<dbReference type="PANTHER" id="PTHR33608:SF6">
    <property type="entry name" value="BLL2464 PROTEIN"/>
    <property type="match status" value="1"/>
</dbReference>
<evidence type="ECO:0000256" key="2">
    <source>
        <dbReference type="SAM" id="Phobius"/>
    </source>
</evidence>
<keyword evidence="2" id="KW-1133">Transmembrane helix</keyword>
<name>A0A1I0MI51_9EURY</name>
<keyword evidence="2" id="KW-0472">Membrane</keyword>
<dbReference type="STRING" id="1202768.SAMN05216285_0947"/>
<feature type="domain" description="DUF58" evidence="3">
    <location>
        <begin position="231"/>
        <end position="402"/>
    </location>
</feature>
<dbReference type="RefSeq" id="WP_241471302.1">
    <property type="nucleotide sequence ID" value="NZ_FOIS01000001.1"/>
</dbReference>
<gene>
    <name evidence="4" type="ORF">SAMN05216285_0947</name>
</gene>
<dbReference type="Gene3D" id="2.60.40.10">
    <property type="entry name" value="Immunoglobulins"/>
    <property type="match status" value="1"/>
</dbReference>
<evidence type="ECO:0000256" key="1">
    <source>
        <dbReference type="SAM" id="MobiDB-lite"/>
    </source>
</evidence>
<dbReference type="eggNOG" id="arCOG02742">
    <property type="taxonomic scope" value="Archaea"/>
</dbReference>
<dbReference type="EMBL" id="FOIS01000001">
    <property type="protein sequence ID" value="SEV87506.1"/>
    <property type="molecule type" value="Genomic_DNA"/>
</dbReference>
<sequence>MTTNTTTDVRTTIGESQPDGDSDTAESADSTVVDSATRPTNRWTGVTAVALLFGAVGILVTAPALLLASVVGIAYAAYARIGRAPDPVLSIARELEADDPEPGEQIRATVRIRNEGDELLPDLRLVDGVPAELVVTENVPRHGTALRPGETETFSYTVTARRGRHEFEPAIVVARGFTGAVERVQRVRVDTEFRCSPAATAVDVPLRSLTVPLTGRVETAVGGEGLEFYATREYRRGDPLSRIDWNRWVRGDDLTTVTFREERSATVMLVVDTRAAAYRRPDETARHAVDRSVEAATAALDALVEGGNSVGIASFGPRRCWLPPGSGPDHRATARRRLTIDPAFAPTPPESSMSLLRVHIRRFRSRLPPDSQVLLFAPLCDDDIVRVARLLQADGHPVTVVSPDPTGRDTPGGRLAAAERSVRVSTLREAGVRVVDWPPGESLAATTAASQRRWSP</sequence>
<evidence type="ECO:0000259" key="3">
    <source>
        <dbReference type="Pfam" id="PF01882"/>
    </source>
</evidence>
<organism evidence="4 5">
    <name type="scientific">Natrinema salifodinae</name>
    <dbReference type="NCBI Taxonomy" id="1202768"/>
    <lineage>
        <taxon>Archaea</taxon>
        <taxon>Methanobacteriati</taxon>
        <taxon>Methanobacteriota</taxon>
        <taxon>Stenosarchaea group</taxon>
        <taxon>Halobacteria</taxon>
        <taxon>Halobacteriales</taxon>
        <taxon>Natrialbaceae</taxon>
        <taxon>Natrinema</taxon>
    </lineage>
</organism>
<evidence type="ECO:0000313" key="5">
    <source>
        <dbReference type="Proteomes" id="UP000183275"/>
    </source>
</evidence>
<keyword evidence="2" id="KW-0812">Transmembrane</keyword>
<feature type="transmembrane region" description="Helical" evidence="2">
    <location>
        <begin position="48"/>
        <end position="78"/>
    </location>
</feature>
<evidence type="ECO:0000313" key="4">
    <source>
        <dbReference type="EMBL" id="SEV87506.1"/>
    </source>
</evidence>